<dbReference type="Proteomes" id="UP000266089">
    <property type="component" value="Unassembled WGS sequence"/>
</dbReference>
<evidence type="ECO:0000256" key="15">
    <source>
        <dbReference type="HAMAP-Rule" id="MF_00741"/>
    </source>
</evidence>
<name>A0A399E5I4_9DEIN</name>
<protein>
    <recommendedName>
        <fullName evidence="5 15">Phosphoribosylformylglycinamidine cyclo-ligase</fullName>
        <ecNumber evidence="4 15">6.3.3.1</ecNumber>
    </recommendedName>
    <alternativeName>
        <fullName evidence="12 15">AIR synthase</fullName>
    </alternativeName>
    <alternativeName>
        <fullName evidence="13 15">AIRS</fullName>
    </alternativeName>
    <alternativeName>
        <fullName evidence="11 15">Phosphoribosyl-aminoimidazole synthetase</fullName>
    </alternativeName>
</protein>
<reference evidence="18 19" key="1">
    <citation type="submission" date="2018-08" db="EMBL/GenBank/DDBJ databases">
        <title>Meiothermus cateniformans JCM 15151 genome sequencing project.</title>
        <authorList>
            <person name="Da Costa M.S."/>
            <person name="Albuquerque L."/>
            <person name="Raposo P."/>
            <person name="Froufe H.J.C."/>
            <person name="Barroso C.S."/>
            <person name="Egas C."/>
        </authorList>
    </citation>
    <scope>NUCLEOTIDE SEQUENCE [LARGE SCALE GENOMIC DNA]</scope>
    <source>
        <strain evidence="18 19">JCM 15151</strain>
    </source>
</reference>
<comment type="pathway">
    <text evidence="2 15">Purine metabolism; IMP biosynthesis via de novo pathway; 5-amino-1-(5-phospho-D-ribosyl)imidazole from N(2)-formyl-N(1)-(5-phospho-D-ribosyl)glycinamide: step 2/2.</text>
</comment>
<dbReference type="FunFam" id="3.90.650.10:FF:000011">
    <property type="entry name" value="Phosphoribosylformylglycinamidine cyclo-ligase"/>
    <property type="match status" value="1"/>
</dbReference>
<sequence>MNYRDAGVDIDRKAGALKAAAGKIKETYTPEVLRGIGAFGGMIEISRLKDMAEPVLVASTDGVGTKTLLAVQTGRYSGLGFDIVNHSVNDLLVQGARPLFFMDYIASARLEAEVLAQILASLAEACKAVGIPLLGGETAEMPGVYQEGGLDLVGTIVGVVDKAQVVDGSRVQPGDVVLALPSSGLHTNGYSLARRVFAGWNLEEPRPELGGRSLAEALLEPHRCYLREVELLQREGLEIRAMAHITGGGVFENLPRVLPEGLGAEIRRGSFPIPPIFELIQRAGQVPEQEMYRVFNMGLGYILVLSPDTAPIARQLLPQSYPVGYIMESSGIKVV</sequence>
<comment type="subcellular location">
    <subcellularLocation>
        <location evidence="1 15">Cytoplasm</location>
    </subcellularLocation>
</comment>
<comment type="similarity">
    <text evidence="3 15">Belongs to the AIR synthase family.</text>
</comment>
<dbReference type="InterPro" id="IPR036676">
    <property type="entry name" value="PurM-like_C_sf"/>
</dbReference>
<dbReference type="GO" id="GO:0005524">
    <property type="term" value="F:ATP binding"/>
    <property type="evidence" value="ECO:0007669"/>
    <property type="project" value="UniProtKB-KW"/>
</dbReference>
<dbReference type="InterPro" id="IPR010918">
    <property type="entry name" value="PurM-like_C_dom"/>
</dbReference>
<evidence type="ECO:0000256" key="10">
    <source>
        <dbReference type="ARBA" id="ARBA00022840"/>
    </source>
</evidence>
<dbReference type="GO" id="GO:0046084">
    <property type="term" value="P:adenine biosynthetic process"/>
    <property type="evidence" value="ECO:0007669"/>
    <property type="project" value="TreeGrafter"/>
</dbReference>
<evidence type="ECO:0000256" key="3">
    <source>
        <dbReference type="ARBA" id="ARBA00010280"/>
    </source>
</evidence>
<evidence type="ECO:0000256" key="13">
    <source>
        <dbReference type="ARBA" id="ARBA00033093"/>
    </source>
</evidence>
<evidence type="ECO:0000256" key="2">
    <source>
        <dbReference type="ARBA" id="ARBA00004686"/>
    </source>
</evidence>
<evidence type="ECO:0000256" key="11">
    <source>
        <dbReference type="ARBA" id="ARBA00031908"/>
    </source>
</evidence>
<dbReference type="RefSeq" id="WP_027888889.1">
    <property type="nucleotide sequence ID" value="NZ_JBHSXZ010000005.1"/>
</dbReference>
<evidence type="ECO:0000313" key="19">
    <source>
        <dbReference type="Proteomes" id="UP000266089"/>
    </source>
</evidence>
<evidence type="ECO:0000256" key="14">
    <source>
        <dbReference type="ARBA" id="ARBA00049057"/>
    </source>
</evidence>
<organism evidence="18 19">
    <name type="scientific">Meiothermus taiwanensis</name>
    <dbReference type="NCBI Taxonomy" id="172827"/>
    <lineage>
        <taxon>Bacteria</taxon>
        <taxon>Thermotogati</taxon>
        <taxon>Deinococcota</taxon>
        <taxon>Deinococci</taxon>
        <taxon>Thermales</taxon>
        <taxon>Thermaceae</taxon>
        <taxon>Meiothermus</taxon>
    </lineage>
</organism>
<proteinExistence type="inferred from homology"/>
<dbReference type="SUPFAM" id="SSF55326">
    <property type="entry name" value="PurM N-terminal domain-like"/>
    <property type="match status" value="1"/>
</dbReference>
<dbReference type="InterPro" id="IPR004733">
    <property type="entry name" value="PurM_cligase"/>
</dbReference>
<dbReference type="EMBL" id="QWKX01000025">
    <property type="protein sequence ID" value="RIH77521.1"/>
    <property type="molecule type" value="Genomic_DNA"/>
</dbReference>
<evidence type="ECO:0000256" key="7">
    <source>
        <dbReference type="ARBA" id="ARBA00022598"/>
    </source>
</evidence>
<dbReference type="CDD" id="cd02196">
    <property type="entry name" value="PurM"/>
    <property type="match status" value="1"/>
</dbReference>
<dbReference type="Gene3D" id="3.90.650.10">
    <property type="entry name" value="PurM-like C-terminal domain"/>
    <property type="match status" value="1"/>
</dbReference>
<dbReference type="GO" id="GO:0004641">
    <property type="term" value="F:phosphoribosylformylglycinamidine cyclo-ligase activity"/>
    <property type="evidence" value="ECO:0007669"/>
    <property type="project" value="UniProtKB-UniRule"/>
</dbReference>
<dbReference type="Pfam" id="PF00586">
    <property type="entry name" value="AIRS"/>
    <property type="match status" value="1"/>
</dbReference>
<evidence type="ECO:0000256" key="9">
    <source>
        <dbReference type="ARBA" id="ARBA00022755"/>
    </source>
</evidence>
<evidence type="ECO:0000256" key="6">
    <source>
        <dbReference type="ARBA" id="ARBA00022490"/>
    </source>
</evidence>
<dbReference type="InterPro" id="IPR036921">
    <property type="entry name" value="PurM-like_N_sf"/>
</dbReference>
<dbReference type="Gene3D" id="3.30.1330.10">
    <property type="entry name" value="PurM-like, N-terminal domain"/>
    <property type="match status" value="1"/>
</dbReference>
<comment type="caution">
    <text evidence="18">The sequence shown here is derived from an EMBL/GenBank/DDBJ whole genome shotgun (WGS) entry which is preliminary data.</text>
</comment>
<evidence type="ECO:0000313" key="18">
    <source>
        <dbReference type="EMBL" id="RIH77521.1"/>
    </source>
</evidence>
<dbReference type="HAMAP" id="MF_00741">
    <property type="entry name" value="AIRS"/>
    <property type="match status" value="1"/>
</dbReference>
<dbReference type="SUPFAM" id="SSF56042">
    <property type="entry name" value="PurM C-terminal domain-like"/>
    <property type="match status" value="1"/>
</dbReference>
<dbReference type="PANTHER" id="PTHR10520:SF12">
    <property type="entry name" value="TRIFUNCTIONAL PURINE BIOSYNTHETIC PROTEIN ADENOSINE-3"/>
    <property type="match status" value="1"/>
</dbReference>
<evidence type="ECO:0000259" key="17">
    <source>
        <dbReference type="Pfam" id="PF02769"/>
    </source>
</evidence>
<evidence type="ECO:0000256" key="4">
    <source>
        <dbReference type="ARBA" id="ARBA00013047"/>
    </source>
</evidence>
<dbReference type="AlphaFoldDB" id="A0A399E5I4"/>
<feature type="domain" description="PurM-like N-terminal" evidence="16">
    <location>
        <begin position="55"/>
        <end position="160"/>
    </location>
</feature>
<dbReference type="OrthoDB" id="9802507at2"/>
<evidence type="ECO:0000256" key="12">
    <source>
        <dbReference type="ARBA" id="ARBA00032931"/>
    </source>
</evidence>
<dbReference type="GO" id="GO:0006189">
    <property type="term" value="P:'de novo' IMP biosynthetic process"/>
    <property type="evidence" value="ECO:0007669"/>
    <property type="project" value="UniProtKB-UniRule"/>
</dbReference>
<comment type="catalytic activity">
    <reaction evidence="14 15">
        <text>2-formamido-N(1)-(5-O-phospho-beta-D-ribosyl)acetamidine + ATP = 5-amino-1-(5-phospho-beta-D-ribosyl)imidazole + ADP + phosphate + H(+)</text>
        <dbReference type="Rhea" id="RHEA:23032"/>
        <dbReference type="ChEBI" id="CHEBI:15378"/>
        <dbReference type="ChEBI" id="CHEBI:30616"/>
        <dbReference type="ChEBI" id="CHEBI:43474"/>
        <dbReference type="ChEBI" id="CHEBI:137981"/>
        <dbReference type="ChEBI" id="CHEBI:147287"/>
        <dbReference type="ChEBI" id="CHEBI:456216"/>
        <dbReference type="EC" id="6.3.3.1"/>
    </reaction>
</comment>
<evidence type="ECO:0000259" key="16">
    <source>
        <dbReference type="Pfam" id="PF00586"/>
    </source>
</evidence>
<evidence type="ECO:0000256" key="1">
    <source>
        <dbReference type="ARBA" id="ARBA00004496"/>
    </source>
</evidence>
<accession>A0A399E5I4</accession>
<dbReference type="InterPro" id="IPR016188">
    <property type="entry name" value="PurM-like_N"/>
</dbReference>
<dbReference type="NCBIfam" id="TIGR00878">
    <property type="entry name" value="purM"/>
    <property type="match status" value="1"/>
</dbReference>
<feature type="domain" description="PurM-like C-terminal" evidence="17">
    <location>
        <begin position="172"/>
        <end position="332"/>
    </location>
</feature>
<evidence type="ECO:0000256" key="8">
    <source>
        <dbReference type="ARBA" id="ARBA00022741"/>
    </source>
</evidence>
<keyword evidence="10 15" id="KW-0067">ATP-binding</keyword>
<keyword evidence="6 15" id="KW-0963">Cytoplasm</keyword>
<dbReference type="GO" id="GO:0004637">
    <property type="term" value="F:phosphoribosylamine-glycine ligase activity"/>
    <property type="evidence" value="ECO:0007669"/>
    <property type="project" value="TreeGrafter"/>
</dbReference>
<evidence type="ECO:0000256" key="5">
    <source>
        <dbReference type="ARBA" id="ARBA00020367"/>
    </source>
</evidence>
<keyword evidence="7 15" id="KW-0436">Ligase</keyword>
<dbReference type="EC" id="6.3.3.1" evidence="4 15"/>
<keyword evidence="8 15" id="KW-0547">Nucleotide-binding</keyword>
<dbReference type="GO" id="GO:0005829">
    <property type="term" value="C:cytosol"/>
    <property type="evidence" value="ECO:0007669"/>
    <property type="project" value="TreeGrafter"/>
</dbReference>
<dbReference type="PANTHER" id="PTHR10520">
    <property type="entry name" value="TRIFUNCTIONAL PURINE BIOSYNTHETIC PROTEIN ADENOSINE-3-RELATED"/>
    <property type="match status" value="1"/>
</dbReference>
<dbReference type="Pfam" id="PF02769">
    <property type="entry name" value="AIRS_C"/>
    <property type="match status" value="1"/>
</dbReference>
<keyword evidence="9 15" id="KW-0658">Purine biosynthesis</keyword>
<dbReference type="UniPathway" id="UPA00074">
    <property type="reaction ID" value="UER00129"/>
</dbReference>
<gene>
    <name evidence="15 18" type="primary">purM</name>
    <name evidence="18" type="ORF">Mcate_01255</name>
</gene>